<reference evidence="6 7" key="1">
    <citation type="submission" date="2018-09" db="EMBL/GenBank/DDBJ databases">
        <authorList>
            <person name="Grouzdev D.S."/>
            <person name="Krutkina M.S."/>
        </authorList>
    </citation>
    <scope>NUCLEOTIDE SEQUENCE [LARGE SCALE GENOMIC DNA]</scope>
    <source>
        <strain evidence="6 7">RmlP001</strain>
    </source>
</reference>
<dbReference type="EMBL" id="QYBC01000012">
    <property type="protein sequence ID" value="RYB03907.1"/>
    <property type="molecule type" value="Genomic_DNA"/>
</dbReference>
<name>A0A4Q2RCF1_9HYPH</name>
<accession>A0A4Q2RCF1</accession>
<reference evidence="6 7" key="2">
    <citation type="submission" date="2019-02" db="EMBL/GenBank/DDBJ databases">
        <title>'Lichenibacterium ramalinii' gen. nov. sp. nov., 'Lichenibacterium minor' gen. nov. sp. nov.</title>
        <authorList>
            <person name="Pankratov T."/>
        </authorList>
    </citation>
    <scope>NUCLEOTIDE SEQUENCE [LARGE SCALE GENOMIC DNA]</scope>
    <source>
        <strain evidence="6 7">RmlP001</strain>
    </source>
</reference>
<evidence type="ECO:0000259" key="5">
    <source>
        <dbReference type="PROSITE" id="PS50931"/>
    </source>
</evidence>
<comment type="caution">
    <text evidence="6">The sequence shown here is derived from an EMBL/GenBank/DDBJ whole genome shotgun (WGS) entry which is preliminary data.</text>
</comment>
<evidence type="ECO:0000256" key="2">
    <source>
        <dbReference type="ARBA" id="ARBA00023015"/>
    </source>
</evidence>
<comment type="similarity">
    <text evidence="1">Belongs to the LysR transcriptional regulatory family.</text>
</comment>
<evidence type="ECO:0000313" key="6">
    <source>
        <dbReference type="EMBL" id="RYB03907.1"/>
    </source>
</evidence>
<sequence>MLDPGIKLRHLAAFLAVARREGFARAAAELNVSQPAVSKTIRELEELLGLTLIERGPGPFRLTGFGRTFLRHAAISMAALREGVEAVRRAGAPEVATVSVGALPTVSARILPAAVEAFRRQDLAARARVITGPNDYLQAQLRLGAVDMVVGRMGEPDRMAGFAFEHLYSERIVLAVRPGHPLHDDVGPLPRRLSGFPMLLPPPGSIIRPAVDRLLLSLGVSPPEDAVETVSTAFGRGTVATTDAVWIISEGVVAHDVETGALMLLPVDTGDTLGPVGLTTRVDVALSIPGEALAGEIRAVAARYRLGRP</sequence>
<evidence type="ECO:0000313" key="7">
    <source>
        <dbReference type="Proteomes" id="UP000289411"/>
    </source>
</evidence>
<proteinExistence type="inferred from homology"/>
<dbReference type="Pfam" id="PF03466">
    <property type="entry name" value="LysR_substrate"/>
    <property type="match status" value="1"/>
</dbReference>
<dbReference type="InterPro" id="IPR036388">
    <property type="entry name" value="WH-like_DNA-bd_sf"/>
</dbReference>
<dbReference type="PANTHER" id="PTHR30419:SF8">
    <property type="entry name" value="NITROGEN ASSIMILATION TRANSCRIPTIONAL ACTIVATOR-RELATED"/>
    <property type="match status" value="1"/>
</dbReference>
<dbReference type="Gene3D" id="1.10.10.10">
    <property type="entry name" value="Winged helix-like DNA-binding domain superfamily/Winged helix DNA-binding domain"/>
    <property type="match status" value="1"/>
</dbReference>
<protein>
    <submittedName>
        <fullName evidence="6">Pca operon transcription factor PcaQ</fullName>
    </submittedName>
</protein>
<dbReference type="InterPro" id="IPR012787">
    <property type="entry name" value="TF_PcaQ"/>
</dbReference>
<dbReference type="PRINTS" id="PR00039">
    <property type="entry name" value="HTHLYSR"/>
</dbReference>
<keyword evidence="3" id="KW-0238">DNA-binding</keyword>
<feature type="domain" description="HTH lysR-type" evidence="5">
    <location>
        <begin position="6"/>
        <end position="63"/>
    </location>
</feature>
<dbReference type="PROSITE" id="PS50931">
    <property type="entry name" value="HTH_LYSR"/>
    <property type="match status" value="1"/>
</dbReference>
<dbReference type="InterPro" id="IPR036390">
    <property type="entry name" value="WH_DNA-bd_sf"/>
</dbReference>
<gene>
    <name evidence="6" type="primary">pcaQ</name>
    <name evidence="6" type="ORF">D3272_15025</name>
</gene>
<dbReference type="SUPFAM" id="SSF53850">
    <property type="entry name" value="Periplasmic binding protein-like II"/>
    <property type="match status" value="1"/>
</dbReference>
<dbReference type="InterPro" id="IPR050950">
    <property type="entry name" value="HTH-type_LysR_regulators"/>
</dbReference>
<dbReference type="NCBIfam" id="TIGR02424">
    <property type="entry name" value="TF_pcaQ"/>
    <property type="match status" value="1"/>
</dbReference>
<dbReference type="OrthoDB" id="7492271at2"/>
<dbReference type="AlphaFoldDB" id="A0A4Q2RCF1"/>
<dbReference type="GO" id="GO:0003677">
    <property type="term" value="F:DNA binding"/>
    <property type="evidence" value="ECO:0007669"/>
    <property type="project" value="UniProtKB-KW"/>
</dbReference>
<dbReference type="GO" id="GO:0003700">
    <property type="term" value="F:DNA-binding transcription factor activity"/>
    <property type="evidence" value="ECO:0007669"/>
    <property type="project" value="InterPro"/>
</dbReference>
<dbReference type="Proteomes" id="UP000289411">
    <property type="component" value="Unassembled WGS sequence"/>
</dbReference>
<organism evidence="6 7">
    <name type="scientific">Lichenibacterium ramalinae</name>
    <dbReference type="NCBI Taxonomy" id="2316527"/>
    <lineage>
        <taxon>Bacteria</taxon>
        <taxon>Pseudomonadati</taxon>
        <taxon>Pseudomonadota</taxon>
        <taxon>Alphaproteobacteria</taxon>
        <taxon>Hyphomicrobiales</taxon>
        <taxon>Lichenihabitantaceae</taxon>
        <taxon>Lichenibacterium</taxon>
    </lineage>
</organism>
<evidence type="ECO:0000256" key="4">
    <source>
        <dbReference type="ARBA" id="ARBA00023163"/>
    </source>
</evidence>
<keyword evidence="2" id="KW-0805">Transcription regulation</keyword>
<dbReference type="GO" id="GO:0045893">
    <property type="term" value="P:positive regulation of DNA-templated transcription"/>
    <property type="evidence" value="ECO:0007669"/>
    <property type="project" value="InterPro"/>
</dbReference>
<dbReference type="Gene3D" id="3.40.190.10">
    <property type="entry name" value="Periplasmic binding protein-like II"/>
    <property type="match status" value="2"/>
</dbReference>
<evidence type="ECO:0000256" key="3">
    <source>
        <dbReference type="ARBA" id="ARBA00023125"/>
    </source>
</evidence>
<dbReference type="FunFam" id="1.10.10.10:FF:000001">
    <property type="entry name" value="LysR family transcriptional regulator"/>
    <property type="match status" value="1"/>
</dbReference>
<keyword evidence="4" id="KW-0804">Transcription</keyword>
<dbReference type="GO" id="GO:0005829">
    <property type="term" value="C:cytosol"/>
    <property type="evidence" value="ECO:0007669"/>
    <property type="project" value="TreeGrafter"/>
</dbReference>
<dbReference type="RefSeq" id="WP_129220024.1">
    <property type="nucleotide sequence ID" value="NZ_QYBC01000012.1"/>
</dbReference>
<dbReference type="InterPro" id="IPR000847">
    <property type="entry name" value="LysR_HTH_N"/>
</dbReference>
<dbReference type="SUPFAM" id="SSF46785">
    <property type="entry name" value="Winged helix' DNA-binding domain"/>
    <property type="match status" value="1"/>
</dbReference>
<keyword evidence="7" id="KW-1185">Reference proteome</keyword>
<dbReference type="PANTHER" id="PTHR30419">
    <property type="entry name" value="HTH-TYPE TRANSCRIPTIONAL REGULATOR YBHD"/>
    <property type="match status" value="1"/>
</dbReference>
<evidence type="ECO:0000256" key="1">
    <source>
        <dbReference type="ARBA" id="ARBA00009437"/>
    </source>
</evidence>
<dbReference type="GO" id="GO:0019619">
    <property type="term" value="P:3,4-dihydroxybenzoate catabolic process"/>
    <property type="evidence" value="ECO:0007669"/>
    <property type="project" value="InterPro"/>
</dbReference>
<dbReference type="InterPro" id="IPR005119">
    <property type="entry name" value="LysR_subst-bd"/>
</dbReference>
<dbReference type="Pfam" id="PF00126">
    <property type="entry name" value="HTH_1"/>
    <property type="match status" value="1"/>
</dbReference>